<gene>
    <name evidence="9" type="ORF">KDW_22510</name>
</gene>
<dbReference type="InterPro" id="IPR032693">
    <property type="entry name" value="YtkA-like_dom"/>
</dbReference>
<feature type="domain" description="Copper resistance protein D" evidence="7">
    <location>
        <begin position="74"/>
        <end position="187"/>
    </location>
</feature>
<proteinExistence type="predicted"/>
<evidence type="ECO:0008006" key="11">
    <source>
        <dbReference type="Google" id="ProtNLM"/>
    </source>
</evidence>
<dbReference type="InterPro" id="IPR032694">
    <property type="entry name" value="CopC/D"/>
</dbReference>
<feature type="transmembrane region" description="Helical" evidence="6">
    <location>
        <begin position="33"/>
        <end position="53"/>
    </location>
</feature>
<evidence type="ECO:0000256" key="2">
    <source>
        <dbReference type="ARBA" id="ARBA00022475"/>
    </source>
</evidence>
<accession>A0A5J4KPP2</accession>
<evidence type="ECO:0000313" key="10">
    <source>
        <dbReference type="Proteomes" id="UP000326912"/>
    </source>
</evidence>
<evidence type="ECO:0000313" key="9">
    <source>
        <dbReference type="EMBL" id="GER88089.1"/>
    </source>
</evidence>
<keyword evidence="3 6" id="KW-0812">Transmembrane</keyword>
<dbReference type="Proteomes" id="UP000326912">
    <property type="component" value="Unassembled WGS sequence"/>
</dbReference>
<feature type="domain" description="YtkA-like" evidence="8">
    <location>
        <begin position="221"/>
        <end position="292"/>
    </location>
</feature>
<feature type="transmembrane region" description="Helical" evidence="6">
    <location>
        <begin position="174"/>
        <end position="194"/>
    </location>
</feature>
<dbReference type="PANTHER" id="PTHR34820:SF4">
    <property type="entry name" value="INNER MEMBRANE PROTEIN YEBZ"/>
    <property type="match status" value="1"/>
</dbReference>
<dbReference type="GO" id="GO:0005886">
    <property type="term" value="C:plasma membrane"/>
    <property type="evidence" value="ECO:0007669"/>
    <property type="project" value="UniProtKB-SubCell"/>
</dbReference>
<evidence type="ECO:0000259" key="7">
    <source>
        <dbReference type="Pfam" id="PF05425"/>
    </source>
</evidence>
<keyword evidence="4 6" id="KW-1133">Transmembrane helix</keyword>
<evidence type="ECO:0000259" key="8">
    <source>
        <dbReference type="Pfam" id="PF13115"/>
    </source>
</evidence>
<organism evidence="9 10">
    <name type="scientific">Dictyobacter vulcani</name>
    <dbReference type="NCBI Taxonomy" id="2607529"/>
    <lineage>
        <taxon>Bacteria</taxon>
        <taxon>Bacillati</taxon>
        <taxon>Chloroflexota</taxon>
        <taxon>Ktedonobacteria</taxon>
        <taxon>Ktedonobacterales</taxon>
        <taxon>Dictyobacteraceae</taxon>
        <taxon>Dictyobacter</taxon>
    </lineage>
</organism>
<keyword evidence="10" id="KW-1185">Reference proteome</keyword>
<evidence type="ECO:0000256" key="6">
    <source>
        <dbReference type="SAM" id="Phobius"/>
    </source>
</evidence>
<name>A0A5J4KPP2_9CHLR</name>
<dbReference type="AlphaFoldDB" id="A0A5J4KPP2"/>
<dbReference type="EMBL" id="BKZW01000001">
    <property type="protein sequence ID" value="GER88089.1"/>
    <property type="molecule type" value="Genomic_DNA"/>
</dbReference>
<keyword evidence="2" id="KW-1003">Cell membrane</keyword>
<dbReference type="PANTHER" id="PTHR34820">
    <property type="entry name" value="INNER MEMBRANE PROTEIN YEBZ"/>
    <property type="match status" value="1"/>
</dbReference>
<comment type="subcellular location">
    <subcellularLocation>
        <location evidence="1">Cell membrane</location>
        <topology evidence="1">Multi-pass membrane protein</topology>
    </subcellularLocation>
</comment>
<feature type="transmembrane region" description="Helical" evidence="6">
    <location>
        <begin position="115"/>
        <end position="136"/>
    </location>
</feature>
<evidence type="ECO:0000256" key="5">
    <source>
        <dbReference type="ARBA" id="ARBA00023136"/>
    </source>
</evidence>
<dbReference type="Pfam" id="PF05425">
    <property type="entry name" value="CopD"/>
    <property type="match status" value="1"/>
</dbReference>
<evidence type="ECO:0000256" key="4">
    <source>
        <dbReference type="ARBA" id="ARBA00022989"/>
    </source>
</evidence>
<dbReference type="Pfam" id="PF13115">
    <property type="entry name" value="YtkA"/>
    <property type="match status" value="1"/>
</dbReference>
<dbReference type="InterPro" id="IPR008457">
    <property type="entry name" value="Cu-R_CopD_dom"/>
</dbReference>
<reference evidence="9 10" key="1">
    <citation type="submission" date="2019-10" db="EMBL/GenBank/DDBJ databases">
        <title>Dictyobacter vulcani sp. nov., within the class Ktedonobacteria, isolated from soil of volcanic Mt. Zao.</title>
        <authorList>
            <person name="Zheng Y."/>
            <person name="Wang C.M."/>
            <person name="Sakai Y."/>
            <person name="Abe K."/>
            <person name="Yokota A."/>
            <person name="Yabe S."/>
        </authorList>
    </citation>
    <scope>NUCLEOTIDE SEQUENCE [LARGE SCALE GENOMIC DNA]</scope>
    <source>
        <strain evidence="9 10">W12</strain>
    </source>
</reference>
<dbReference type="GO" id="GO:0006825">
    <property type="term" value="P:copper ion transport"/>
    <property type="evidence" value="ECO:0007669"/>
    <property type="project" value="InterPro"/>
</dbReference>
<evidence type="ECO:0000256" key="1">
    <source>
        <dbReference type="ARBA" id="ARBA00004651"/>
    </source>
</evidence>
<feature type="transmembrane region" description="Helical" evidence="6">
    <location>
        <begin position="74"/>
        <end position="95"/>
    </location>
</feature>
<comment type="caution">
    <text evidence="9">The sequence shown here is derived from an EMBL/GenBank/DDBJ whole genome shotgun (WGS) entry which is preliminary data.</text>
</comment>
<keyword evidence="5 6" id="KW-0472">Membrane</keyword>
<protein>
    <recommendedName>
        <fullName evidence="11">Copper resistance protein D domain-containing protein</fullName>
    </recommendedName>
</protein>
<sequence length="312" mass="34240">MLLVIGVAIMFTTALNSHAANRRDLWFMLPVDVLHLICAGFWVGGLMLLGLALPRALGAFAPGTGDLSRLISALIPHFSFIVMISVILLSITGVTEAVVDLGVWKALWISSYGQILLIKLAIMISLVCLLAYHLLYISPRMRIYARAIDEREANNVPGSGKVHRVFIKMQKTEALLAFCLLLSVGALTSLNPAWPAALSLPNSVTYKGTISDLTYLLAINPSKPGPNTFEVILKDRTGQPVKADCTVFLREIMLDMDMGIEQIELQPVPGHNGLYTTYSEVLSMAGHWQMTLLVRRSGFADIKKNITFSMNV</sequence>
<evidence type="ECO:0000256" key="3">
    <source>
        <dbReference type="ARBA" id="ARBA00022692"/>
    </source>
</evidence>